<keyword evidence="2" id="KW-0812">Transmembrane</keyword>
<gene>
    <name evidence="4" type="ORF">BK809_0006632</name>
    <name evidence="3" type="ORF">SLS55_000606</name>
</gene>
<dbReference type="Proteomes" id="UP000190776">
    <property type="component" value="Unassembled WGS sequence"/>
</dbReference>
<feature type="compositionally biased region" description="Low complexity" evidence="1">
    <location>
        <begin position="307"/>
        <end position="319"/>
    </location>
</feature>
<keyword evidence="2" id="KW-1133">Transmembrane helix</keyword>
<dbReference type="EMBL" id="MSZU01000114">
    <property type="protein sequence ID" value="OMP82322.1"/>
    <property type="molecule type" value="Genomic_DNA"/>
</dbReference>
<evidence type="ECO:0000313" key="6">
    <source>
        <dbReference type="Proteomes" id="UP001430584"/>
    </source>
</evidence>
<dbReference type="EMBL" id="JAJVCZ030000001">
    <property type="protein sequence ID" value="KAL0264656.1"/>
    <property type="molecule type" value="Genomic_DNA"/>
</dbReference>
<feature type="transmembrane region" description="Helical" evidence="2">
    <location>
        <begin position="146"/>
        <end position="170"/>
    </location>
</feature>
<feature type="transmembrane region" description="Helical" evidence="2">
    <location>
        <begin position="113"/>
        <end position="134"/>
    </location>
</feature>
<keyword evidence="2" id="KW-0472">Membrane</keyword>
<reference evidence="3 6" key="2">
    <citation type="submission" date="2024-02" db="EMBL/GenBank/DDBJ databases">
        <title>De novo assembly and annotation of 12 fungi associated with fruit tree decline syndrome in Ontario, Canada.</title>
        <authorList>
            <person name="Sulman M."/>
            <person name="Ellouze W."/>
            <person name="Ilyukhin E."/>
        </authorList>
    </citation>
    <scope>NUCLEOTIDE SEQUENCE [LARGE SCALE GENOMIC DNA]</scope>
    <source>
        <strain evidence="3 6">FDS-637</strain>
    </source>
</reference>
<keyword evidence="6" id="KW-1185">Reference proteome</keyword>
<evidence type="ECO:0000313" key="5">
    <source>
        <dbReference type="Proteomes" id="UP000190776"/>
    </source>
</evidence>
<protein>
    <submittedName>
        <fullName evidence="4">Uncharacterized protein</fullName>
    </submittedName>
</protein>
<reference evidence="4 5" key="1">
    <citation type="submission" date="2017-01" db="EMBL/GenBank/DDBJ databases">
        <title>Draft genome sequence of Diplodia seriata F98.1, a fungal species involved in grapevine trunk diseases.</title>
        <authorList>
            <person name="Robert-Siegwald G."/>
            <person name="Vallet J."/>
            <person name="Abou-Mansour E."/>
            <person name="Xu J."/>
            <person name="Rey P."/>
            <person name="Bertsch C."/>
            <person name="Rego C."/>
            <person name="Larignon P."/>
            <person name="Fontaine F."/>
            <person name="Lebrun M.-H."/>
        </authorList>
    </citation>
    <scope>NUCLEOTIDE SEQUENCE [LARGE SCALE GENOMIC DNA]</scope>
    <source>
        <strain evidence="4 5">F98.1</strain>
    </source>
</reference>
<evidence type="ECO:0000256" key="1">
    <source>
        <dbReference type="SAM" id="MobiDB-lite"/>
    </source>
</evidence>
<evidence type="ECO:0000313" key="3">
    <source>
        <dbReference type="EMBL" id="KAL0264656.1"/>
    </source>
</evidence>
<proteinExistence type="predicted"/>
<feature type="region of interest" description="Disordered" evidence="1">
    <location>
        <begin position="300"/>
        <end position="319"/>
    </location>
</feature>
<name>A0A1S8B432_9PEZI</name>
<dbReference type="STRING" id="420778.A0A1S8B432"/>
<comment type="caution">
    <text evidence="4">The sequence shown here is derived from an EMBL/GenBank/DDBJ whole genome shotgun (WGS) entry which is preliminary data.</text>
</comment>
<organism evidence="4 5">
    <name type="scientific">Diplodia seriata</name>
    <dbReference type="NCBI Taxonomy" id="420778"/>
    <lineage>
        <taxon>Eukaryota</taxon>
        <taxon>Fungi</taxon>
        <taxon>Dikarya</taxon>
        <taxon>Ascomycota</taxon>
        <taxon>Pezizomycotina</taxon>
        <taxon>Dothideomycetes</taxon>
        <taxon>Dothideomycetes incertae sedis</taxon>
        <taxon>Botryosphaeriales</taxon>
        <taxon>Botryosphaeriaceae</taxon>
        <taxon>Diplodia</taxon>
    </lineage>
</organism>
<evidence type="ECO:0000256" key="2">
    <source>
        <dbReference type="SAM" id="Phobius"/>
    </source>
</evidence>
<dbReference type="OrthoDB" id="4140442at2759"/>
<accession>A0A1S8B432</accession>
<dbReference type="Proteomes" id="UP001430584">
    <property type="component" value="Unassembled WGS sequence"/>
</dbReference>
<sequence>MATCFRGAVPFARPAFFQLPRSAAFQCRATQPCLFATLRFFTASTLRTAATKTNSGSAAPALKKVRAPAARLAYQPKVRTPWKGSQQDQLPKLAAKTTETLLYSAPKQSGFRIVCYAAAFACFGAAASSYHFFYNYLKDKKDRNGLAGWVPLAFGFIAVFWACIGTWLVAAPMGIVKSISAVPNMGAQKSLALRIEIMRLPGMKSKVLYAMPTKVTADNSIAATAVEYAVARQAVTDARKPRSDDPKVLRPFLALGRWVSRALYNLMIYTKMSVMREGMVKIRIANEAVAKIDCAGKLPEGGHSKSHGSSHPSSLTDNS</sequence>
<evidence type="ECO:0000313" key="4">
    <source>
        <dbReference type="EMBL" id="OMP82322.1"/>
    </source>
</evidence>
<dbReference type="AlphaFoldDB" id="A0A1S8B432"/>